<dbReference type="KEGG" id="dko:I596_128"/>
<reference evidence="6 7" key="1">
    <citation type="submission" date="2016-04" db="EMBL/GenBank/DDBJ databases">
        <title>Complete genome sequence of Dokdonella koreensis DS-123T.</title>
        <authorList>
            <person name="Kim J.F."/>
            <person name="Lee H."/>
            <person name="Kwak M.-J."/>
        </authorList>
    </citation>
    <scope>NUCLEOTIDE SEQUENCE [LARGE SCALE GENOMIC DNA]</scope>
    <source>
        <strain evidence="6 7">DS-123</strain>
    </source>
</reference>
<feature type="chain" id="PRO_5007886616" evidence="4">
    <location>
        <begin position="20"/>
        <end position="168"/>
    </location>
</feature>
<evidence type="ECO:0000259" key="5">
    <source>
        <dbReference type="PROSITE" id="PS51352"/>
    </source>
</evidence>
<organism evidence="6 7">
    <name type="scientific">Dokdonella koreensis DS-123</name>
    <dbReference type="NCBI Taxonomy" id="1300342"/>
    <lineage>
        <taxon>Bacteria</taxon>
        <taxon>Pseudomonadati</taxon>
        <taxon>Pseudomonadota</taxon>
        <taxon>Gammaproteobacteria</taxon>
        <taxon>Lysobacterales</taxon>
        <taxon>Rhodanobacteraceae</taxon>
        <taxon>Dokdonella</taxon>
    </lineage>
</organism>
<feature type="signal peptide" evidence="4">
    <location>
        <begin position="1"/>
        <end position="19"/>
    </location>
</feature>
<keyword evidence="3" id="KW-0676">Redox-active center</keyword>
<dbReference type="PANTHER" id="PTHR42852:SF18">
    <property type="entry name" value="CHROMOSOME UNDETERMINED SCAFFOLD_47, WHOLE GENOME SHOTGUN SEQUENCE"/>
    <property type="match status" value="1"/>
</dbReference>
<gene>
    <name evidence="6" type="ORF">I596_128</name>
</gene>
<dbReference type="RefSeq" id="WP_067642703.1">
    <property type="nucleotide sequence ID" value="NZ_CP015249.1"/>
</dbReference>
<evidence type="ECO:0000313" key="7">
    <source>
        <dbReference type="Proteomes" id="UP000076830"/>
    </source>
</evidence>
<dbReference type="InterPro" id="IPR050553">
    <property type="entry name" value="Thioredoxin_ResA/DsbE_sf"/>
</dbReference>
<dbReference type="STRING" id="1300342.I596_128"/>
<feature type="domain" description="Thioredoxin" evidence="5">
    <location>
        <begin position="21"/>
        <end position="162"/>
    </location>
</feature>
<evidence type="ECO:0000256" key="2">
    <source>
        <dbReference type="ARBA" id="ARBA00022748"/>
    </source>
</evidence>
<dbReference type="InterPro" id="IPR013740">
    <property type="entry name" value="Redoxin"/>
</dbReference>
<dbReference type="InterPro" id="IPR013766">
    <property type="entry name" value="Thioredoxin_domain"/>
</dbReference>
<dbReference type="PROSITE" id="PS51352">
    <property type="entry name" value="THIOREDOXIN_2"/>
    <property type="match status" value="1"/>
</dbReference>
<evidence type="ECO:0000313" key="6">
    <source>
        <dbReference type="EMBL" id="ANB16168.1"/>
    </source>
</evidence>
<protein>
    <submittedName>
        <fullName evidence="6">Thioredoxin</fullName>
    </submittedName>
</protein>
<keyword evidence="2" id="KW-0201">Cytochrome c-type biogenesis</keyword>
<dbReference type="Proteomes" id="UP000076830">
    <property type="component" value="Chromosome"/>
</dbReference>
<name>A0A167G553_9GAMM</name>
<dbReference type="PANTHER" id="PTHR42852">
    <property type="entry name" value="THIOL:DISULFIDE INTERCHANGE PROTEIN DSBE"/>
    <property type="match status" value="1"/>
</dbReference>
<dbReference type="SUPFAM" id="SSF52833">
    <property type="entry name" value="Thioredoxin-like"/>
    <property type="match status" value="1"/>
</dbReference>
<sequence length="168" mass="18249">MYKAILAVLLVVAAGAAQAQVAVGDVPPDELGKDRSGTPVRISDHRGKVVVISFWASWCTYCLKELPALESIQKVAGKDQLEVVAVNFKEEAALYRRMLAKLKDLQMTFTHDGNGQLGNRYGLRGLPFLVMIGRDGRVAFTHAGYGEQTLDRIIDEINTLLAAPVPAA</sequence>
<dbReference type="Pfam" id="PF08534">
    <property type="entry name" value="Redoxin"/>
    <property type="match status" value="1"/>
</dbReference>
<dbReference type="PATRIC" id="fig|1300342.3.peg.127"/>
<comment type="subcellular location">
    <subcellularLocation>
        <location evidence="1">Cell envelope</location>
    </subcellularLocation>
</comment>
<dbReference type="AlphaFoldDB" id="A0A167G553"/>
<dbReference type="InterPro" id="IPR017937">
    <property type="entry name" value="Thioredoxin_CS"/>
</dbReference>
<dbReference type="CDD" id="cd02966">
    <property type="entry name" value="TlpA_like_family"/>
    <property type="match status" value="1"/>
</dbReference>
<dbReference type="GO" id="GO:0017004">
    <property type="term" value="P:cytochrome complex assembly"/>
    <property type="evidence" value="ECO:0007669"/>
    <property type="project" value="UniProtKB-KW"/>
</dbReference>
<dbReference type="PROSITE" id="PS00194">
    <property type="entry name" value="THIOREDOXIN_1"/>
    <property type="match status" value="1"/>
</dbReference>
<accession>A0A167G553</accession>
<keyword evidence="7" id="KW-1185">Reference proteome</keyword>
<dbReference type="EMBL" id="CP015249">
    <property type="protein sequence ID" value="ANB16168.1"/>
    <property type="molecule type" value="Genomic_DNA"/>
</dbReference>
<keyword evidence="4" id="KW-0732">Signal</keyword>
<dbReference type="InterPro" id="IPR036249">
    <property type="entry name" value="Thioredoxin-like_sf"/>
</dbReference>
<proteinExistence type="predicted"/>
<evidence type="ECO:0000256" key="3">
    <source>
        <dbReference type="ARBA" id="ARBA00023284"/>
    </source>
</evidence>
<evidence type="ECO:0000256" key="1">
    <source>
        <dbReference type="ARBA" id="ARBA00004196"/>
    </source>
</evidence>
<dbReference type="GO" id="GO:0030313">
    <property type="term" value="C:cell envelope"/>
    <property type="evidence" value="ECO:0007669"/>
    <property type="project" value="UniProtKB-SubCell"/>
</dbReference>
<dbReference type="Gene3D" id="3.40.30.10">
    <property type="entry name" value="Glutaredoxin"/>
    <property type="match status" value="1"/>
</dbReference>
<evidence type="ECO:0000256" key="4">
    <source>
        <dbReference type="SAM" id="SignalP"/>
    </source>
</evidence>
<dbReference type="OrthoDB" id="9796554at2"/>
<dbReference type="GO" id="GO:0015036">
    <property type="term" value="F:disulfide oxidoreductase activity"/>
    <property type="evidence" value="ECO:0007669"/>
    <property type="project" value="UniProtKB-ARBA"/>
</dbReference>